<comment type="caution">
    <text evidence="10">The sequence shown here is derived from an EMBL/GenBank/DDBJ whole genome shotgun (WGS) entry which is preliminary data.</text>
</comment>
<keyword evidence="9" id="KW-0325">Glycoprotein</keyword>
<dbReference type="PANTHER" id="PTHR48052">
    <property type="entry name" value="UNNAMED PRODUCT"/>
    <property type="match status" value="1"/>
</dbReference>
<evidence type="ECO:0000313" key="10">
    <source>
        <dbReference type="EMBL" id="MCD7446879.1"/>
    </source>
</evidence>
<evidence type="ECO:0000313" key="11">
    <source>
        <dbReference type="Proteomes" id="UP000823775"/>
    </source>
</evidence>
<protein>
    <submittedName>
        <fullName evidence="10">Uncharacterized protein</fullName>
    </submittedName>
</protein>
<evidence type="ECO:0000256" key="8">
    <source>
        <dbReference type="ARBA" id="ARBA00023170"/>
    </source>
</evidence>
<dbReference type="Proteomes" id="UP000823775">
    <property type="component" value="Unassembled WGS sequence"/>
</dbReference>
<keyword evidence="5" id="KW-0732">Signal</keyword>
<evidence type="ECO:0000256" key="1">
    <source>
        <dbReference type="ARBA" id="ARBA00004251"/>
    </source>
</evidence>
<dbReference type="PANTHER" id="PTHR48052:SF41">
    <property type="entry name" value="RECEPTOR-LIKE PROTEIN KINASE 7"/>
    <property type="match status" value="1"/>
</dbReference>
<accession>A0ABS8RJU5</accession>
<dbReference type="InterPro" id="IPR032675">
    <property type="entry name" value="LRR_dom_sf"/>
</dbReference>
<dbReference type="EMBL" id="JACEIK010000023">
    <property type="protein sequence ID" value="MCD7446879.1"/>
    <property type="molecule type" value="Genomic_DNA"/>
</dbReference>
<dbReference type="SUPFAM" id="SSF52058">
    <property type="entry name" value="L domain-like"/>
    <property type="match status" value="1"/>
</dbReference>
<keyword evidence="7" id="KW-0472">Membrane</keyword>
<dbReference type="Gene3D" id="3.80.10.10">
    <property type="entry name" value="Ribonuclease Inhibitor"/>
    <property type="match status" value="1"/>
</dbReference>
<keyword evidence="6" id="KW-1133">Transmembrane helix</keyword>
<name>A0ABS8RJU5_DATST</name>
<sequence>MMASMVRQLANFDFINVLENNFTGPIPPDMCKIGTMRELLILQNNFTGEIPESYANCTIMDRLRVCKNFSLSGVILAEIWGLPKLKIIDVAMNGLEGTIISYIERAKSLGEINVANNRRGVKKKKMAGG</sequence>
<evidence type="ECO:0000256" key="2">
    <source>
        <dbReference type="ARBA" id="ARBA00009592"/>
    </source>
</evidence>
<keyword evidence="8" id="KW-0675">Receptor</keyword>
<evidence type="ECO:0000256" key="5">
    <source>
        <dbReference type="ARBA" id="ARBA00022729"/>
    </source>
</evidence>
<comment type="subcellular location">
    <subcellularLocation>
        <location evidence="1">Cell membrane</location>
        <topology evidence="1">Single-pass type I membrane protein</topology>
    </subcellularLocation>
</comment>
<evidence type="ECO:0000256" key="3">
    <source>
        <dbReference type="ARBA" id="ARBA00022475"/>
    </source>
</evidence>
<evidence type="ECO:0000256" key="9">
    <source>
        <dbReference type="ARBA" id="ARBA00023180"/>
    </source>
</evidence>
<keyword evidence="4" id="KW-0812">Transmembrane</keyword>
<evidence type="ECO:0000256" key="4">
    <source>
        <dbReference type="ARBA" id="ARBA00022692"/>
    </source>
</evidence>
<organism evidence="10 11">
    <name type="scientific">Datura stramonium</name>
    <name type="common">Jimsonweed</name>
    <name type="synonym">Common thornapple</name>
    <dbReference type="NCBI Taxonomy" id="4076"/>
    <lineage>
        <taxon>Eukaryota</taxon>
        <taxon>Viridiplantae</taxon>
        <taxon>Streptophyta</taxon>
        <taxon>Embryophyta</taxon>
        <taxon>Tracheophyta</taxon>
        <taxon>Spermatophyta</taxon>
        <taxon>Magnoliopsida</taxon>
        <taxon>eudicotyledons</taxon>
        <taxon>Gunneridae</taxon>
        <taxon>Pentapetalae</taxon>
        <taxon>asterids</taxon>
        <taxon>lamiids</taxon>
        <taxon>Solanales</taxon>
        <taxon>Solanaceae</taxon>
        <taxon>Solanoideae</taxon>
        <taxon>Datureae</taxon>
        <taxon>Datura</taxon>
    </lineage>
</organism>
<evidence type="ECO:0000256" key="7">
    <source>
        <dbReference type="ARBA" id="ARBA00023136"/>
    </source>
</evidence>
<keyword evidence="11" id="KW-1185">Reference proteome</keyword>
<proteinExistence type="inferred from homology"/>
<keyword evidence="3" id="KW-1003">Cell membrane</keyword>
<evidence type="ECO:0000256" key="6">
    <source>
        <dbReference type="ARBA" id="ARBA00022989"/>
    </source>
</evidence>
<comment type="similarity">
    <text evidence="2">Belongs to the RLP family.</text>
</comment>
<gene>
    <name evidence="10" type="ORF">HAX54_018849</name>
</gene>
<reference evidence="10 11" key="1">
    <citation type="journal article" date="2021" name="BMC Genomics">
        <title>Datura genome reveals duplications of psychoactive alkaloid biosynthetic genes and high mutation rate following tissue culture.</title>
        <authorList>
            <person name="Rajewski A."/>
            <person name="Carter-House D."/>
            <person name="Stajich J."/>
            <person name="Litt A."/>
        </authorList>
    </citation>
    <scope>NUCLEOTIDE SEQUENCE [LARGE SCALE GENOMIC DNA]</scope>
    <source>
        <strain evidence="10">AR-01</strain>
    </source>
</reference>